<comment type="subcellular location">
    <subcellularLocation>
        <location evidence="1">Nucleus</location>
    </subcellularLocation>
</comment>
<dbReference type="EMBL" id="CM000605">
    <property type="protein sequence ID" value="EEC51589.1"/>
    <property type="molecule type" value="Genomic_DNA"/>
</dbReference>
<evidence type="ECO:0000259" key="10">
    <source>
        <dbReference type="SMART" id="SM00479"/>
    </source>
</evidence>
<evidence type="ECO:0000256" key="9">
    <source>
        <dbReference type="ARBA" id="ARBA00025599"/>
    </source>
</evidence>
<evidence type="ECO:0000256" key="8">
    <source>
        <dbReference type="ARBA" id="ARBA00023242"/>
    </source>
</evidence>
<evidence type="ECO:0000313" key="11">
    <source>
        <dbReference type="EMBL" id="EEC51589.1"/>
    </source>
</evidence>
<name>B7FNZ2_PHATC</name>
<dbReference type="GO" id="GO:0006364">
    <property type="term" value="P:rRNA processing"/>
    <property type="evidence" value="ECO:0007669"/>
    <property type="project" value="UniProtKB-KW"/>
</dbReference>
<dbReference type="InParanoid" id="B7FNZ2"/>
<reference evidence="12" key="2">
    <citation type="submission" date="2008-08" db="EMBL/GenBank/DDBJ databases">
        <authorList>
            <consortium name="Diatom Consortium"/>
            <person name="Grigoriev I."/>
            <person name="Grimwood J."/>
            <person name="Kuo A."/>
            <person name="Otillar R.P."/>
            <person name="Salamov A."/>
            <person name="Detter J.C."/>
            <person name="Lindquist E."/>
            <person name="Shapiro H."/>
            <person name="Lucas S."/>
            <person name="Glavina del Rio T."/>
            <person name="Pitluck S."/>
            <person name="Rokhsar D."/>
            <person name="Bowler C."/>
        </authorList>
    </citation>
    <scope>GENOME REANNOTATION</scope>
    <source>
        <strain evidence="12">CCAP 1055/1</strain>
    </source>
</reference>
<sequence>VAMDCEMVGVGPHRFSVLARVSIVNLRGDTIFDSYVRVDEKVTDYRTCVSGIRPENLKSEKAIAFGKCRAKVMQVLKGKILVGHALKNDLKILNLHHPWYNTRDTSMYGPFMKMSHKGIWKPRRLSELTRVVLDTSIQQKEHCSVEDARAAMSLYCSVRDEWD</sequence>
<dbReference type="PANTHER" id="PTHR12801:SF45">
    <property type="entry name" value="RNA EXONUCLEASE 4"/>
    <property type="match status" value="1"/>
</dbReference>
<dbReference type="Gene3D" id="3.30.420.10">
    <property type="entry name" value="Ribonuclease H-like superfamily/Ribonuclease H"/>
    <property type="match status" value="1"/>
</dbReference>
<dbReference type="AlphaFoldDB" id="B7FNZ2"/>
<dbReference type="InterPro" id="IPR013520">
    <property type="entry name" value="Ribonucl_H"/>
</dbReference>
<evidence type="ECO:0000256" key="7">
    <source>
        <dbReference type="ARBA" id="ARBA00022839"/>
    </source>
</evidence>
<dbReference type="eggNOG" id="KOG2249">
    <property type="taxonomic scope" value="Eukaryota"/>
</dbReference>
<keyword evidence="8" id="KW-0539">Nucleus</keyword>
<feature type="non-terminal residue" evidence="11">
    <location>
        <position position="163"/>
    </location>
</feature>
<gene>
    <name evidence="11" type="ORF">PHATRDRAFT_4761</name>
</gene>
<dbReference type="PaxDb" id="2850-Phatr4761"/>
<dbReference type="SUPFAM" id="SSF53098">
    <property type="entry name" value="Ribonuclease H-like"/>
    <property type="match status" value="1"/>
</dbReference>
<dbReference type="InterPro" id="IPR037431">
    <property type="entry name" value="REX4_DEDDh_dom"/>
</dbReference>
<keyword evidence="7" id="KW-0269">Exonuclease</keyword>
<comment type="similarity">
    <text evidence="2">Belongs to the REXO4 family.</text>
</comment>
<protein>
    <recommendedName>
        <fullName evidence="3">RNA exonuclease 4</fullName>
    </recommendedName>
</protein>
<organism evidence="11 12">
    <name type="scientific">Phaeodactylum tricornutum (strain CCAP 1055/1)</name>
    <dbReference type="NCBI Taxonomy" id="556484"/>
    <lineage>
        <taxon>Eukaryota</taxon>
        <taxon>Sar</taxon>
        <taxon>Stramenopiles</taxon>
        <taxon>Ochrophyta</taxon>
        <taxon>Bacillariophyta</taxon>
        <taxon>Bacillariophyceae</taxon>
        <taxon>Bacillariophycidae</taxon>
        <taxon>Naviculales</taxon>
        <taxon>Phaeodactylaceae</taxon>
        <taxon>Phaeodactylum</taxon>
    </lineage>
</organism>
<evidence type="ECO:0000256" key="3">
    <source>
        <dbReference type="ARBA" id="ARBA00016937"/>
    </source>
</evidence>
<proteinExistence type="inferred from homology"/>
<accession>B7FNZ2</accession>
<keyword evidence="4" id="KW-0698">rRNA processing</keyword>
<dbReference type="Pfam" id="PF00929">
    <property type="entry name" value="RNase_T"/>
    <property type="match status" value="1"/>
</dbReference>
<dbReference type="HOGENOM" id="CLU_1047521_0_0_1"/>
<dbReference type="GeneID" id="7196298"/>
<dbReference type="InterPro" id="IPR047021">
    <property type="entry name" value="REXO1/3/4-like"/>
</dbReference>
<comment type="function">
    <text evidence="9">Exoribonuclease involved in ribosome biosynthesis. Involved in the processing of ITS1, the internal transcribed spacer localized between the 18S and 5.8S rRNAs.</text>
</comment>
<evidence type="ECO:0000313" key="12">
    <source>
        <dbReference type="Proteomes" id="UP000000759"/>
    </source>
</evidence>
<dbReference type="KEGG" id="pti:PHATRDRAFT_4761"/>
<dbReference type="GO" id="GO:0005634">
    <property type="term" value="C:nucleus"/>
    <property type="evidence" value="ECO:0007669"/>
    <property type="project" value="UniProtKB-SubCell"/>
</dbReference>
<evidence type="ECO:0000256" key="1">
    <source>
        <dbReference type="ARBA" id="ARBA00004123"/>
    </source>
</evidence>
<dbReference type="FunFam" id="3.30.420.10:FF:000007">
    <property type="entry name" value="Interferon-stimulated exonuclease gene 20"/>
    <property type="match status" value="1"/>
</dbReference>
<dbReference type="SMART" id="SM00479">
    <property type="entry name" value="EXOIII"/>
    <property type="match status" value="1"/>
</dbReference>
<dbReference type="GO" id="GO:0008408">
    <property type="term" value="F:3'-5' exonuclease activity"/>
    <property type="evidence" value="ECO:0007669"/>
    <property type="project" value="InterPro"/>
</dbReference>
<dbReference type="CDD" id="cd06144">
    <property type="entry name" value="REX4_like"/>
    <property type="match status" value="1"/>
</dbReference>
<dbReference type="Proteomes" id="UP000000759">
    <property type="component" value="Chromosome 1"/>
</dbReference>
<dbReference type="OrthoDB" id="16516at2759"/>
<keyword evidence="6" id="KW-0378">Hydrolase</keyword>
<dbReference type="STRING" id="556484.B7FNZ2"/>
<dbReference type="PANTHER" id="PTHR12801">
    <property type="entry name" value="RNA EXONUCLEASE REXO1 / RECO3 FAMILY MEMBER-RELATED"/>
    <property type="match status" value="1"/>
</dbReference>
<evidence type="ECO:0000256" key="4">
    <source>
        <dbReference type="ARBA" id="ARBA00022552"/>
    </source>
</evidence>
<keyword evidence="5" id="KW-0540">Nuclease</keyword>
<evidence type="ECO:0000256" key="6">
    <source>
        <dbReference type="ARBA" id="ARBA00022801"/>
    </source>
</evidence>
<feature type="non-terminal residue" evidence="11">
    <location>
        <position position="1"/>
    </location>
</feature>
<evidence type="ECO:0000256" key="2">
    <source>
        <dbReference type="ARBA" id="ARBA00010489"/>
    </source>
</evidence>
<reference evidence="11 12" key="1">
    <citation type="journal article" date="2008" name="Nature">
        <title>The Phaeodactylum genome reveals the evolutionary history of diatom genomes.</title>
        <authorList>
            <person name="Bowler C."/>
            <person name="Allen A.E."/>
            <person name="Badger J.H."/>
            <person name="Grimwood J."/>
            <person name="Jabbari K."/>
            <person name="Kuo A."/>
            <person name="Maheswari U."/>
            <person name="Martens C."/>
            <person name="Maumus F."/>
            <person name="Otillar R.P."/>
            <person name="Rayko E."/>
            <person name="Salamov A."/>
            <person name="Vandepoele K."/>
            <person name="Beszteri B."/>
            <person name="Gruber A."/>
            <person name="Heijde M."/>
            <person name="Katinka M."/>
            <person name="Mock T."/>
            <person name="Valentin K."/>
            <person name="Verret F."/>
            <person name="Berges J.A."/>
            <person name="Brownlee C."/>
            <person name="Cadoret J.P."/>
            <person name="Chiovitti A."/>
            <person name="Choi C.J."/>
            <person name="Coesel S."/>
            <person name="De Martino A."/>
            <person name="Detter J.C."/>
            <person name="Durkin C."/>
            <person name="Falciatore A."/>
            <person name="Fournet J."/>
            <person name="Haruta M."/>
            <person name="Huysman M.J."/>
            <person name="Jenkins B.D."/>
            <person name="Jiroutova K."/>
            <person name="Jorgensen R.E."/>
            <person name="Joubert Y."/>
            <person name="Kaplan A."/>
            <person name="Kroger N."/>
            <person name="Kroth P.G."/>
            <person name="La Roche J."/>
            <person name="Lindquist E."/>
            <person name="Lommer M."/>
            <person name="Martin-Jezequel V."/>
            <person name="Lopez P.J."/>
            <person name="Lucas S."/>
            <person name="Mangogna M."/>
            <person name="McGinnis K."/>
            <person name="Medlin L.K."/>
            <person name="Montsant A."/>
            <person name="Oudot-Le Secq M.P."/>
            <person name="Napoli C."/>
            <person name="Obornik M."/>
            <person name="Parker M.S."/>
            <person name="Petit J.L."/>
            <person name="Porcel B.M."/>
            <person name="Poulsen N."/>
            <person name="Robison M."/>
            <person name="Rychlewski L."/>
            <person name="Rynearson T.A."/>
            <person name="Schmutz J."/>
            <person name="Shapiro H."/>
            <person name="Siaut M."/>
            <person name="Stanley M."/>
            <person name="Sussman M.R."/>
            <person name="Taylor A.R."/>
            <person name="Vardi A."/>
            <person name="von Dassow P."/>
            <person name="Vyverman W."/>
            <person name="Willis A."/>
            <person name="Wyrwicz L.S."/>
            <person name="Rokhsar D.S."/>
            <person name="Weissenbach J."/>
            <person name="Armbrust E.V."/>
            <person name="Green B.R."/>
            <person name="Van de Peer Y."/>
            <person name="Grigoriev I.V."/>
        </authorList>
    </citation>
    <scope>NUCLEOTIDE SEQUENCE [LARGE SCALE GENOMIC DNA]</scope>
    <source>
        <strain evidence="11 12">CCAP 1055/1</strain>
    </source>
</reference>
<feature type="domain" description="Exonuclease" evidence="10">
    <location>
        <begin position="1"/>
        <end position="163"/>
    </location>
</feature>
<dbReference type="RefSeq" id="XP_002177126.1">
    <property type="nucleotide sequence ID" value="XM_002177090.1"/>
</dbReference>
<evidence type="ECO:0000256" key="5">
    <source>
        <dbReference type="ARBA" id="ARBA00022722"/>
    </source>
</evidence>
<dbReference type="GO" id="GO:0003676">
    <property type="term" value="F:nucleic acid binding"/>
    <property type="evidence" value="ECO:0007669"/>
    <property type="project" value="InterPro"/>
</dbReference>
<dbReference type="InterPro" id="IPR036397">
    <property type="entry name" value="RNaseH_sf"/>
</dbReference>
<dbReference type="InterPro" id="IPR012337">
    <property type="entry name" value="RNaseH-like_sf"/>
</dbReference>
<keyword evidence="12" id="KW-1185">Reference proteome</keyword>